<evidence type="ECO:0000256" key="2">
    <source>
        <dbReference type="ARBA" id="ARBA00022692"/>
    </source>
</evidence>
<keyword evidence="7" id="KW-0808">Transferase</keyword>
<dbReference type="GO" id="GO:0016301">
    <property type="term" value="F:kinase activity"/>
    <property type="evidence" value="ECO:0007669"/>
    <property type="project" value="UniProtKB-KW"/>
</dbReference>
<name>A0A443PMB7_9MAGN</name>
<proteinExistence type="predicted"/>
<evidence type="ECO:0000313" key="8">
    <source>
        <dbReference type="Proteomes" id="UP000283530"/>
    </source>
</evidence>
<dbReference type="OrthoDB" id="686342at2759"/>
<dbReference type="PANTHER" id="PTHR48063">
    <property type="entry name" value="LRR RECEPTOR-LIKE KINASE"/>
    <property type="match status" value="1"/>
</dbReference>
<dbReference type="GO" id="GO:0016020">
    <property type="term" value="C:membrane"/>
    <property type="evidence" value="ECO:0007669"/>
    <property type="project" value="UniProtKB-SubCell"/>
</dbReference>
<reference evidence="7 8" key="1">
    <citation type="journal article" date="2019" name="Nat. Plants">
        <title>Stout camphor tree genome fills gaps in understanding of flowering plant genome evolution.</title>
        <authorList>
            <person name="Chaw S.M."/>
            <person name="Liu Y.C."/>
            <person name="Wu Y.W."/>
            <person name="Wang H.Y."/>
            <person name="Lin C.I."/>
            <person name="Wu C.S."/>
            <person name="Ke H.M."/>
            <person name="Chang L.Y."/>
            <person name="Hsu C.Y."/>
            <person name="Yang H.T."/>
            <person name="Sudianto E."/>
            <person name="Hsu M.H."/>
            <person name="Wu K.P."/>
            <person name="Wang L.N."/>
            <person name="Leebens-Mack J.H."/>
            <person name="Tsai I.J."/>
        </authorList>
    </citation>
    <scope>NUCLEOTIDE SEQUENCE [LARGE SCALE GENOMIC DNA]</scope>
    <source>
        <strain evidence="8">cv. Chaw 1501</strain>
        <tissue evidence="7">Young leaves</tissue>
    </source>
</reference>
<evidence type="ECO:0000256" key="6">
    <source>
        <dbReference type="ARBA" id="ARBA00023180"/>
    </source>
</evidence>
<keyword evidence="3" id="KW-0732">Signal</keyword>
<evidence type="ECO:0000256" key="5">
    <source>
        <dbReference type="ARBA" id="ARBA00023136"/>
    </source>
</evidence>
<keyword evidence="5" id="KW-0472">Membrane</keyword>
<evidence type="ECO:0000256" key="4">
    <source>
        <dbReference type="ARBA" id="ARBA00022989"/>
    </source>
</evidence>
<dbReference type="InterPro" id="IPR046956">
    <property type="entry name" value="RLP23-like"/>
</dbReference>
<accession>A0A443PMB7</accession>
<keyword evidence="7" id="KW-0418">Kinase</keyword>
<comment type="subcellular location">
    <subcellularLocation>
        <location evidence="1">Membrane</location>
        <topology evidence="1">Single-pass type I membrane protein</topology>
    </subcellularLocation>
</comment>
<dbReference type="InterPro" id="IPR001611">
    <property type="entry name" value="Leu-rich_rpt"/>
</dbReference>
<protein>
    <submittedName>
        <fullName evidence="7">LRR receptor-like serine/threonine-protein kinase FLS2</fullName>
    </submittedName>
</protein>
<evidence type="ECO:0000256" key="1">
    <source>
        <dbReference type="ARBA" id="ARBA00004479"/>
    </source>
</evidence>
<keyword evidence="7" id="KW-0675">Receptor</keyword>
<keyword evidence="8" id="KW-1185">Reference proteome</keyword>
<dbReference type="STRING" id="337451.A0A443PMB7"/>
<dbReference type="AlphaFoldDB" id="A0A443PMB7"/>
<dbReference type="SUPFAM" id="SSF52058">
    <property type="entry name" value="L domain-like"/>
    <property type="match status" value="1"/>
</dbReference>
<dbReference type="Gene3D" id="3.80.10.10">
    <property type="entry name" value="Ribonuclease Inhibitor"/>
    <property type="match status" value="2"/>
</dbReference>
<keyword evidence="2" id="KW-0812">Transmembrane</keyword>
<comment type="caution">
    <text evidence="7">The sequence shown here is derived from an EMBL/GenBank/DDBJ whole genome shotgun (WGS) entry which is preliminary data.</text>
</comment>
<dbReference type="EMBL" id="QPKB01000009">
    <property type="protein sequence ID" value="RWR91917.1"/>
    <property type="molecule type" value="Genomic_DNA"/>
</dbReference>
<evidence type="ECO:0000313" key="7">
    <source>
        <dbReference type="EMBL" id="RWR91917.1"/>
    </source>
</evidence>
<keyword evidence="4" id="KW-1133">Transmembrane helix</keyword>
<dbReference type="Proteomes" id="UP000283530">
    <property type="component" value="Unassembled WGS sequence"/>
</dbReference>
<sequence length="293" mass="32420">MAVGGLLHDNSKMRRVYCGLGRSDSSKPEMGIHCSNKTGYVVKLVLRGPSEIQSSSPIATYNDPEALFSDLKASFNRSCISGEINPSLLELKYLKHLDLSINCFGGRVIPKFIGSFKNLKYLNLSASGFGGRVPHELGNLSTLGYLDLNDYRYIMVNVSGHTFHSSLPTYDLQVDRLDWLSGLSSLQYLDMGSVNLSTAADWQLSINMLPSILNLHLSSCQLPNISASLPHVNLTCLSTLDLSKNWLGPQIPTWVFNNSRMVSLDLSHNDFSYPHSNCPGESLQPTDLEFEQE</sequence>
<dbReference type="PANTHER" id="PTHR48063:SF90">
    <property type="entry name" value="OS11G0565920 PROTEIN"/>
    <property type="match status" value="1"/>
</dbReference>
<dbReference type="InterPro" id="IPR032675">
    <property type="entry name" value="LRR_dom_sf"/>
</dbReference>
<organism evidence="7 8">
    <name type="scientific">Cinnamomum micranthum f. kanehirae</name>
    <dbReference type="NCBI Taxonomy" id="337451"/>
    <lineage>
        <taxon>Eukaryota</taxon>
        <taxon>Viridiplantae</taxon>
        <taxon>Streptophyta</taxon>
        <taxon>Embryophyta</taxon>
        <taxon>Tracheophyta</taxon>
        <taxon>Spermatophyta</taxon>
        <taxon>Magnoliopsida</taxon>
        <taxon>Magnoliidae</taxon>
        <taxon>Laurales</taxon>
        <taxon>Lauraceae</taxon>
        <taxon>Cinnamomum</taxon>
    </lineage>
</organism>
<gene>
    <name evidence="7" type="ORF">CKAN_02109900</name>
</gene>
<keyword evidence="6" id="KW-0325">Glycoprotein</keyword>
<dbReference type="Pfam" id="PF00560">
    <property type="entry name" value="LRR_1"/>
    <property type="match status" value="1"/>
</dbReference>
<evidence type="ECO:0000256" key="3">
    <source>
        <dbReference type="ARBA" id="ARBA00022729"/>
    </source>
</evidence>